<dbReference type="EMBL" id="HBEL01015957">
    <property type="protein sequence ID" value="CAD8411495.1"/>
    <property type="molecule type" value="Transcribed_RNA"/>
</dbReference>
<evidence type="ECO:0000313" key="1">
    <source>
        <dbReference type="EMBL" id="CAD8411495.1"/>
    </source>
</evidence>
<accession>A0A7S0C4F3</accession>
<sequence length="178" mass="19466">MMILDNCPPLLLRLAIRVHPELLMRALDEHSFDKQEQAAVNGVGSGCCSTSGSYILHMAASMKKGVMCSEAAGDIFRDLCQIYPNASHTPDVTGRVPLALAISSGKPFHQGIQQLLNAKPQLLTEIDPVTGLYPFMMAALSLSLDHTKEAVTSVNTTYRLLRECPELSHYHRNTSSTL</sequence>
<reference evidence="1" key="1">
    <citation type="submission" date="2021-01" db="EMBL/GenBank/DDBJ databases">
        <authorList>
            <person name="Corre E."/>
            <person name="Pelletier E."/>
            <person name="Niang G."/>
            <person name="Scheremetjew M."/>
            <person name="Finn R."/>
            <person name="Kale V."/>
            <person name="Holt S."/>
            <person name="Cochrane G."/>
            <person name="Meng A."/>
            <person name="Brown T."/>
            <person name="Cohen L."/>
        </authorList>
    </citation>
    <scope>NUCLEOTIDE SEQUENCE</scope>
    <source>
        <strain evidence="1">CCAP1064/1</strain>
    </source>
</reference>
<organism evidence="1">
    <name type="scientific">Proboscia inermis</name>
    <dbReference type="NCBI Taxonomy" id="420281"/>
    <lineage>
        <taxon>Eukaryota</taxon>
        <taxon>Sar</taxon>
        <taxon>Stramenopiles</taxon>
        <taxon>Ochrophyta</taxon>
        <taxon>Bacillariophyta</taxon>
        <taxon>Coscinodiscophyceae</taxon>
        <taxon>Rhizosoleniophycidae</taxon>
        <taxon>Rhizosoleniales</taxon>
        <taxon>Rhizosoleniaceae</taxon>
        <taxon>Proboscia</taxon>
    </lineage>
</organism>
<protein>
    <submittedName>
        <fullName evidence="1">Uncharacterized protein</fullName>
    </submittedName>
</protein>
<gene>
    <name evidence="1" type="ORF">PINE0816_LOCUS7619</name>
</gene>
<proteinExistence type="predicted"/>
<name>A0A7S0C4F3_9STRA</name>
<dbReference type="AlphaFoldDB" id="A0A7S0C4F3"/>